<sequence>MCPGCSDEKTRHARDEDCGTIGYSGTVLTEDTKVTRVAGRRDACPARPDPTEEEKVSEPSWREELPGRRRACPGQSSLAEAQGPPPPMPPRAPVLRTTTVMYIRQNRILRIEQHCARNVYGAAKNQERADPPTSASPTVHGGRRRALVPPAGRSPGLWPAAPRPGAGLPPRRASGPRPRRAPTAGRPAGPWPGLSVLGQVGVPPSPPERDVVQPFVADQRSQRLETESCDLPRPPGGSGKMRWRFRASLALHRPSLSPGAFKSRNCSWGRGVPEKPCRWKSGQTCPTVTGAG</sequence>
<feature type="region of interest" description="Disordered" evidence="1">
    <location>
        <begin position="1"/>
        <end position="23"/>
    </location>
</feature>
<feature type="compositionally biased region" description="Low complexity" evidence="1">
    <location>
        <begin position="155"/>
        <end position="193"/>
    </location>
</feature>
<proteinExistence type="predicted"/>
<feature type="compositionally biased region" description="Polar residues" evidence="1">
    <location>
        <begin position="281"/>
        <end position="292"/>
    </location>
</feature>
<gene>
    <name evidence="2" type="ORF">PCOR1329_LOCUS34657</name>
</gene>
<protein>
    <submittedName>
        <fullName evidence="2">Uncharacterized protein</fullName>
    </submittedName>
</protein>
<feature type="region of interest" description="Disordered" evidence="1">
    <location>
        <begin position="122"/>
        <end position="241"/>
    </location>
</feature>
<reference evidence="2" key="1">
    <citation type="submission" date="2023-10" db="EMBL/GenBank/DDBJ databases">
        <authorList>
            <person name="Chen Y."/>
            <person name="Shah S."/>
            <person name="Dougan E. K."/>
            <person name="Thang M."/>
            <person name="Chan C."/>
        </authorList>
    </citation>
    <scope>NUCLEOTIDE SEQUENCE [LARGE SCALE GENOMIC DNA]</scope>
</reference>
<feature type="region of interest" description="Disordered" evidence="1">
    <location>
        <begin position="260"/>
        <end position="292"/>
    </location>
</feature>
<comment type="caution">
    <text evidence="2">The sequence shown here is derived from an EMBL/GenBank/DDBJ whole genome shotgun (WGS) entry which is preliminary data.</text>
</comment>
<evidence type="ECO:0000256" key="1">
    <source>
        <dbReference type="SAM" id="MobiDB-lite"/>
    </source>
</evidence>
<feature type="compositionally biased region" description="Basic and acidic residues" evidence="1">
    <location>
        <begin position="1"/>
        <end position="17"/>
    </location>
</feature>
<feature type="region of interest" description="Disordered" evidence="1">
    <location>
        <begin position="39"/>
        <end position="94"/>
    </location>
</feature>
<evidence type="ECO:0000313" key="2">
    <source>
        <dbReference type="EMBL" id="CAK0838799.1"/>
    </source>
</evidence>
<organism evidence="2 3">
    <name type="scientific">Prorocentrum cordatum</name>
    <dbReference type="NCBI Taxonomy" id="2364126"/>
    <lineage>
        <taxon>Eukaryota</taxon>
        <taxon>Sar</taxon>
        <taxon>Alveolata</taxon>
        <taxon>Dinophyceae</taxon>
        <taxon>Prorocentrales</taxon>
        <taxon>Prorocentraceae</taxon>
        <taxon>Prorocentrum</taxon>
    </lineage>
</organism>
<feature type="compositionally biased region" description="Basic and acidic residues" evidence="1">
    <location>
        <begin position="39"/>
        <end position="67"/>
    </location>
</feature>
<evidence type="ECO:0000313" key="3">
    <source>
        <dbReference type="Proteomes" id="UP001189429"/>
    </source>
</evidence>
<accession>A0ABN9T1P0</accession>
<name>A0ABN9T1P0_9DINO</name>
<dbReference type="EMBL" id="CAUYUJ010014249">
    <property type="protein sequence ID" value="CAK0838799.1"/>
    <property type="molecule type" value="Genomic_DNA"/>
</dbReference>
<dbReference type="Proteomes" id="UP001189429">
    <property type="component" value="Unassembled WGS sequence"/>
</dbReference>
<feature type="compositionally biased region" description="Pro residues" evidence="1">
    <location>
        <begin position="83"/>
        <end position="92"/>
    </location>
</feature>
<keyword evidence="3" id="KW-1185">Reference proteome</keyword>